<sequence>MATGVQPRDEESQLTRTDLEAIQDAMKSKKFRDLLTEYCEEVRDPANQALYQKEMTQLEKERGYDVTFINPKGGYVIKTSVAGDRKAFINICSNENVGKPSYKVQEVDNQKGMNWQIPYTMIPPREDYDQKRERCVIYDVVFHPDTLRMAEVNKKFRELVNKTACEGLQSTYKIHLDNNNLRFPKSHYKGMIIPAVIRQEDPDFKGPPAEEDVSHLSPEMIEKLYPQHSYPQPTKAPQETPKVPQKSAPTAPLKVNQTKPRLWKDKKEFTHETVNGYTIPKYAIKQQKNVDLQDFTYEKNSKQYTAIPSHIVVEINLPLLTSTKDCQLDVQEKSLSLTCEKPAKYKLDITLPYSVNDERGNAKFDKTKHLLIVSLPVMKETLKRSSSISSKTDSGVESEENSSSQSDDDQPTGKLIQEISSTAESLASPTTKQIESNAADEVFLEPNCGYILPSYTHNVLDDIVAFTFHVKNTEPDSVMVKSEQNKIYIKFTTLGSGFVPIHYAALIVFKDGTTFENATGEAWDNNVILQLEVTGEVPETFKIGLSENSLVSECFDMSQVKKPLLDVKESNTLELSQTQESSPVVEVTNLGSETNIVVSSNNYNDSDDTDSQTSPREKEIVWVDSGNCENGAKSILRKPINMMRSFSESSMGDVASSMDYISSDCIPEESSLKKTVRFSDKKKNQRKKSKKRSQDRRKSESEAEDDFASSAEMSKHKPKSVLKQRRDSGLADTSDVESECRNTPAGRDIAHNGDEYPDTDMSEGSVPTSMLNICNNGNSNQTESTIWTSEDNAPIKSKQGKDDKRKCASETEPYEIKHNTDLYNPDRLNKGQYLEVAFKNDLIFDLDM</sequence>
<accession>A0ACC0KG93</accession>
<evidence type="ECO:0000313" key="2">
    <source>
        <dbReference type="Proteomes" id="UP001064048"/>
    </source>
</evidence>
<keyword evidence="2" id="KW-1185">Reference proteome</keyword>
<protein>
    <submittedName>
        <fullName evidence="1">Uncharacterized protein</fullName>
    </submittedName>
</protein>
<evidence type="ECO:0000313" key="1">
    <source>
        <dbReference type="EMBL" id="KAI8435137.1"/>
    </source>
</evidence>
<comment type="caution">
    <text evidence="1">The sequence shown here is derived from an EMBL/GenBank/DDBJ whole genome shotgun (WGS) entry which is preliminary data.</text>
</comment>
<name>A0ACC0KG93_CHOFU</name>
<reference evidence="1 2" key="1">
    <citation type="journal article" date="2022" name="Genome Biol. Evol.">
        <title>The Spruce Budworm Genome: Reconstructing the Evolutionary History of Antifreeze Proteins.</title>
        <authorList>
            <person name="Beliveau C."/>
            <person name="Gagne P."/>
            <person name="Picq S."/>
            <person name="Vernygora O."/>
            <person name="Keeling C.I."/>
            <person name="Pinkney K."/>
            <person name="Doucet D."/>
            <person name="Wen F."/>
            <person name="Johnston J.S."/>
            <person name="Maaroufi H."/>
            <person name="Boyle B."/>
            <person name="Laroche J."/>
            <person name="Dewar K."/>
            <person name="Juretic N."/>
            <person name="Blackburn G."/>
            <person name="Nisole A."/>
            <person name="Brunet B."/>
            <person name="Brandao M."/>
            <person name="Lumley L."/>
            <person name="Duan J."/>
            <person name="Quan G."/>
            <person name="Lucarotti C.J."/>
            <person name="Roe A.D."/>
            <person name="Sperling F.A.H."/>
            <person name="Levesque R.C."/>
            <person name="Cusson M."/>
        </authorList>
    </citation>
    <scope>NUCLEOTIDE SEQUENCE [LARGE SCALE GENOMIC DNA]</scope>
    <source>
        <strain evidence="1">Glfc:IPQL:Cfum</strain>
    </source>
</reference>
<dbReference type="EMBL" id="CM046105">
    <property type="protein sequence ID" value="KAI8435137.1"/>
    <property type="molecule type" value="Genomic_DNA"/>
</dbReference>
<gene>
    <name evidence="1" type="ORF">MSG28_003514</name>
</gene>
<dbReference type="Proteomes" id="UP001064048">
    <property type="component" value="Chromosome 5"/>
</dbReference>
<proteinExistence type="predicted"/>
<organism evidence="1 2">
    <name type="scientific">Choristoneura fumiferana</name>
    <name type="common">Spruce budworm moth</name>
    <name type="synonym">Archips fumiferana</name>
    <dbReference type="NCBI Taxonomy" id="7141"/>
    <lineage>
        <taxon>Eukaryota</taxon>
        <taxon>Metazoa</taxon>
        <taxon>Ecdysozoa</taxon>
        <taxon>Arthropoda</taxon>
        <taxon>Hexapoda</taxon>
        <taxon>Insecta</taxon>
        <taxon>Pterygota</taxon>
        <taxon>Neoptera</taxon>
        <taxon>Endopterygota</taxon>
        <taxon>Lepidoptera</taxon>
        <taxon>Glossata</taxon>
        <taxon>Ditrysia</taxon>
        <taxon>Tortricoidea</taxon>
        <taxon>Tortricidae</taxon>
        <taxon>Tortricinae</taxon>
        <taxon>Choristoneura</taxon>
    </lineage>
</organism>